<protein>
    <submittedName>
        <fullName evidence="1">Uncharacterized protein</fullName>
    </submittedName>
</protein>
<name>A0A0W0FXQ2_MONRR</name>
<evidence type="ECO:0000313" key="2">
    <source>
        <dbReference type="Proteomes" id="UP000054988"/>
    </source>
</evidence>
<comment type="caution">
    <text evidence="1">The sequence shown here is derived from an EMBL/GenBank/DDBJ whole genome shotgun (WGS) entry which is preliminary data.</text>
</comment>
<accession>A0A0W0FXQ2</accession>
<sequence length="11" mass="1282">MGRMSRLKESS</sequence>
<evidence type="ECO:0000313" key="1">
    <source>
        <dbReference type="EMBL" id="KTB41124.1"/>
    </source>
</evidence>
<reference evidence="1 2" key="1">
    <citation type="submission" date="2015-12" db="EMBL/GenBank/DDBJ databases">
        <title>Draft genome sequence of Moniliophthora roreri, the causal agent of frosty pod rot of cacao.</title>
        <authorList>
            <person name="Aime M.C."/>
            <person name="Diaz-Valderrama J.R."/>
            <person name="Kijpornyongpan T."/>
            <person name="Phillips-Mora W."/>
        </authorList>
    </citation>
    <scope>NUCLEOTIDE SEQUENCE [LARGE SCALE GENOMIC DNA]</scope>
    <source>
        <strain evidence="1 2">MCA 2952</strain>
    </source>
</reference>
<organism evidence="1 2">
    <name type="scientific">Moniliophthora roreri</name>
    <name type="common">Frosty pod rot fungus</name>
    <name type="synonym">Monilia roreri</name>
    <dbReference type="NCBI Taxonomy" id="221103"/>
    <lineage>
        <taxon>Eukaryota</taxon>
        <taxon>Fungi</taxon>
        <taxon>Dikarya</taxon>
        <taxon>Basidiomycota</taxon>
        <taxon>Agaricomycotina</taxon>
        <taxon>Agaricomycetes</taxon>
        <taxon>Agaricomycetidae</taxon>
        <taxon>Agaricales</taxon>
        <taxon>Marasmiineae</taxon>
        <taxon>Marasmiaceae</taxon>
        <taxon>Moniliophthora</taxon>
    </lineage>
</organism>
<dbReference type="EMBL" id="LATX01001511">
    <property type="protein sequence ID" value="KTB41124.1"/>
    <property type="molecule type" value="Genomic_DNA"/>
</dbReference>
<dbReference type="Proteomes" id="UP000054988">
    <property type="component" value="Unassembled WGS sequence"/>
</dbReference>
<gene>
    <name evidence="1" type="ORF">WG66_6298</name>
</gene>
<proteinExistence type="predicted"/>